<protein>
    <recommendedName>
        <fullName evidence="4">DUF222 domain-containing protein</fullName>
    </recommendedName>
</protein>
<sequence>MSYRQHSAELAQHMAVLTITGASRRLDTDGLDAALLGRRATLELIRQTLATVTETPPPAAQPGRQRTGPARGNGLTTVEDGSVRDLLEQPTTAFQRTLAAYPASPARRSLGERGASAPHSDPTAEAWYSIAKAATLALHDFSDLPKLEDEHRWTVVADAAAIGRTLYLLDGHLAEAAEALPDLDPSVLADLRQTRESALPLAAEEASAQAHGGPLPDLDTVTTEPQATTPVRVNSPRAAVEGQARLRRQLAGAKDISPDVIGYTARMQGRLLAGAAHLLKDHDPARAQLAATLRDQLLAVRLRDPQVAALAHGSRLPLAQSAELKRYLDAAMKTDPTTAQGEGVRRCMSAIVDHSPGVVEALAKAANSQVYGHRWVVAYAGQEDSPSPWGAWHDGLDEPRLCTQLDQAATVAAAAQIRAPQSPVRYTPQPPAHKTLADVSRTRSRPAAPAVRQPDIGR</sequence>
<evidence type="ECO:0008006" key="4">
    <source>
        <dbReference type="Google" id="ProtNLM"/>
    </source>
</evidence>
<keyword evidence="3" id="KW-1185">Reference proteome</keyword>
<dbReference type="Proteomes" id="UP001499841">
    <property type="component" value="Unassembled WGS sequence"/>
</dbReference>
<feature type="region of interest" description="Disordered" evidence="1">
    <location>
        <begin position="97"/>
        <end position="120"/>
    </location>
</feature>
<gene>
    <name evidence="2" type="ORF">GCM10022262_39200</name>
</gene>
<evidence type="ECO:0000313" key="3">
    <source>
        <dbReference type="Proteomes" id="UP001499841"/>
    </source>
</evidence>
<comment type="caution">
    <text evidence="2">The sequence shown here is derived from an EMBL/GenBank/DDBJ whole genome shotgun (WGS) entry which is preliminary data.</text>
</comment>
<evidence type="ECO:0000256" key="1">
    <source>
        <dbReference type="SAM" id="MobiDB-lite"/>
    </source>
</evidence>
<accession>A0ABP6UNS3</accession>
<evidence type="ECO:0000313" key="2">
    <source>
        <dbReference type="EMBL" id="GAA3511193.1"/>
    </source>
</evidence>
<feature type="region of interest" description="Disordered" evidence="1">
    <location>
        <begin position="51"/>
        <end position="77"/>
    </location>
</feature>
<dbReference type="RefSeq" id="WP_345045083.1">
    <property type="nucleotide sequence ID" value="NZ_BAABBA010000032.1"/>
</dbReference>
<reference evidence="3" key="1">
    <citation type="journal article" date="2019" name="Int. J. Syst. Evol. Microbiol.">
        <title>The Global Catalogue of Microorganisms (GCM) 10K type strain sequencing project: providing services to taxonomists for standard genome sequencing and annotation.</title>
        <authorList>
            <consortium name="The Broad Institute Genomics Platform"/>
            <consortium name="The Broad Institute Genome Sequencing Center for Infectious Disease"/>
            <person name="Wu L."/>
            <person name="Ma J."/>
        </authorList>
    </citation>
    <scope>NUCLEOTIDE SEQUENCE [LARGE SCALE GENOMIC DNA]</scope>
    <source>
        <strain evidence="3">JCM 17459</strain>
    </source>
</reference>
<name>A0ABP6UNS3_9MICO</name>
<feature type="region of interest" description="Disordered" evidence="1">
    <location>
        <begin position="420"/>
        <end position="458"/>
    </location>
</feature>
<proteinExistence type="predicted"/>
<dbReference type="EMBL" id="BAABBA010000032">
    <property type="protein sequence ID" value="GAA3511193.1"/>
    <property type="molecule type" value="Genomic_DNA"/>
</dbReference>
<organism evidence="2 3">
    <name type="scientific">Georgenia daeguensis</name>
    <dbReference type="NCBI Taxonomy" id="908355"/>
    <lineage>
        <taxon>Bacteria</taxon>
        <taxon>Bacillati</taxon>
        <taxon>Actinomycetota</taxon>
        <taxon>Actinomycetes</taxon>
        <taxon>Micrococcales</taxon>
        <taxon>Bogoriellaceae</taxon>
        <taxon>Georgenia</taxon>
    </lineage>
</organism>